<dbReference type="PROSITE" id="PS51007">
    <property type="entry name" value="CYTC"/>
    <property type="match status" value="1"/>
</dbReference>
<dbReference type="GO" id="GO:0046872">
    <property type="term" value="F:metal ion binding"/>
    <property type="evidence" value="ECO:0007669"/>
    <property type="project" value="UniProtKB-KW"/>
</dbReference>
<dbReference type="GO" id="GO:0008876">
    <property type="term" value="F:quinoprotein glucose dehydrogenase activity"/>
    <property type="evidence" value="ECO:0007669"/>
    <property type="project" value="TreeGrafter"/>
</dbReference>
<feature type="domain" description="Cytochrome c" evidence="10">
    <location>
        <begin position="468"/>
        <end position="544"/>
    </location>
</feature>
<dbReference type="Pfam" id="PF00034">
    <property type="entry name" value="Cytochrom_C"/>
    <property type="match status" value="1"/>
</dbReference>
<dbReference type="Pfam" id="PF01011">
    <property type="entry name" value="PQQ"/>
    <property type="match status" value="2"/>
</dbReference>
<comment type="caution">
    <text evidence="11">The sequence shown here is derived from an EMBL/GenBank/DDBJ whole genome shotgun (WGS) entry which is preliminary data.</text>
</comment>
<dbReference type="InterPro" id="IPR009056">
    <property type="entry name" value="Cyt_c-like_dom"/>
</dbReference>
<dbReference type="GO" id="GO:0009055">
    <property type="term" value="F:electron transfer activity"/>
    <property type="evidence" value="ECO:0007669"/>
    <property type="project" value="InterPro"/>
</dbReference>
<dbReference type="OrthoDB" id="9794322at2"/>
<dbReference type="SMART" id="SM00564">
    <property type="entry name" value="PQQ"/>
    <property type="match status" value="5"/>
</dbReference>
<dbReference type="InterPro" id="IPR018391">
    <property type="entry name" value="PQQ_b-propeller_rpt"/>
</dbReference>
<dbReference type="GO" id="GO:0048038">
    <property type="term" value="F:quinone binding"/>
    <property type="evidence" value="ECO:0007669"/>
    <property type="project" value="InterPro"/>
</dbReference>
<evidence type="ECO:0000256" key="5">
    <source>
        <dbReference type="ARBA" id="ARBA00022729"/>
    </source>
</evidence>
<evidence type="ECO:0000256" key="8">
    <source>
        <dbReference type="PROSITE-ProRule" id="PRU00433"/>
    </source>
</evidence>
<dbReference type="AlphaFoldDB" id="A0A4Y8ZM94"/>
<evidence type="ECO:0000256" key="3">
    <source>
        <dbReference type="ARBA" id="ARBA00022617"/>
    </source>
</evidence>
<dbReference type="InterPro" id="IPR011047">
    <property type="entry name" value="Quinoprotein_ADH-like_sf"/>
</dbReference>
<evidence type="ECO:0000256" key="9">
    <source>
        <dbReference type="SAM" id="SignalP"/>
    </source>
</evidence>
<reference evidence="11 12" key="1">
    <citation type="submission" date="2019-03" db="EMBL/GenBank/DDBJ databases">
        <title>Genome sequence of Sphingomonas sp. 17J27-24.</title>
        <authorList>
            <person name="Kim M."/>
            <person name="Maeng S."/>
            <person name="Sathiyaraj S."/>
        </authorList>
    </citation>
    <scope>NUCLEOTIDE SEQUENCE [LARGE SCALE GENOMIC DNA]</scope>
    <source>
        <strain evidence="11 12">17J27-24</strain>
    </source>
</reference>
<sequence>MMRVRLILGAVLAATTAMVAAEPGSLWEVAGGGPGNGKYSPLDEITPKNVAKLEMAWRYDTGEGFPGSEMQTNPIVIGTSLFAITPKQRLIALDATNGRLLWKFDPHNGEDYKGGSRNRGLASWSDGRRRTLFYAVGPRLFAIDAADGRPVAGFGSGGAIDLREGLGRDPKTISVSANSPGVVWKDLLIIGSALAEDLPAAPGDIRAYDVRTGALRWSFRTIPAAGEPGSETWPANARTSSGGANSWAGLTLDEARGLVFAPTGSAAFDFWGGDRPGNNLYANSLVALDAATGKRIWHFQTVRHDVWDRDLPAAPTLVRVKRDGKLIDAVAQITKTGFVYVFDRVTGRPLFPIGELPVKPSDVPGEWSAPSQPYPLAPPPFARQRLTEADLTRRTPEAHAAVASRLARLRHGALFEPPSLQGTIVYPGLDGGGEWGGAAFDPATRLLYVNANEMAWVVRLLARETPQQGNASAASLYQANCASCHGEDRTGSPPQVPALTDLGARLREAQVRKTIREGSARMPAFAELGEDAIGALAAFLLTGEDRHAAAGTVASNRLPFTHDGYNRFLDPDGYAAVAPPWGTLSAIDLDRGTIRWQVPLGEVPALAAKGMKGTGSENYGGPVVTAGGLVFIGATTLDRKLRAFDKKTGTLLWETLLPFSATATPAVYRAGGRQFVVIAAGGGKAGQPSGGSYLAFALPE</sequence>
<evidence type="ECO:0000313" key="12">
    <source>
        <dbReference type="Proteomes" id="UP000298213"/>
    </source>
</evidence>
<keyword evidence="4 8" id="KW-0479">Metal-binding</keyword>
<dbReference type="SUPFAM" id="SSF50998">
    <property type="entry name" value="Quinoprotein alcohol dehydrogenase-like"/>
    <property type="match status" value="1"/>
</dbReference>
<protein>
    <submittedName>
        <fullName evidence="11">C-type cytochrome</fullName>
    </submittedName>
</protein>
<evidence type="ECO:0000313" key="11">
    <source>
        <dbReference type="EMBL" id="TFI56577.1"/>
    </source>
</evidence>
<accession>A0A4Y8ZM94</accession>
<dbReference type="EMBL" id="SPDV01000068">
    <property type="protein sequence ID" value="TFI56577.1"/>
    <property type="molecule type" value="Genomic_DNA"/>
</dbReference>
<dbReference type="GO" id="GO:0016020">
    <property type="term" value="C:membrane"/>
    <property type="evidence" value="ECO:0007669"/>
    <property type="project" value="InterPro"/>
</dbReference>
<dbReference type="SUPFAM" id="SSF46626">
    <property type="entry name" value="Cytochrome c"/>
    <property type="match status" value="1"/>
</dbReference>
<dbReference type="InterPro" id="IPR002372">
    <property type="entry name" value="PQQ_rpt_dom"/>
</dbReference>
<name>A0A4Y8ZM94_9SPHN</name>
<keyword evidence="3 8" id="KW-0349">Heme</keyword>
<proteinExistence type="inferred from homology"/>
<gene>
    <name evidence="11" type="ORF">E2493_19420</name>
</gene>
<evidence type="ECO:0000256" key="7">
    <source>
        <dbReference type="ARBA" id="ARBA00023004"/>
    </source>
</evidence>
<dbReference type="CDD" id="cd10280">
    <property type="entry name" value="PQQ_mGDH"/>
    <property type="match status" value="1"/>
</dbReference>
<dbReference type="PANTHER" id="PTHR32303">
    <property type="entry name" value="QUINOPROTEIN ALCOHOL DEHYDROGENASE (CYTOCHROME C)"/>
    <property type="match status" value="1"/>
</dbReference>
<dbReference type="Gene3D" id="1.10.760.10">
    <property type="entry name" value="Cytochrome c-like domain"/>
    <property type="match status" value="1"/>
</dbReference>
<dbReference type="InterPro" id="IPR017511">
    <property type="entry name" value="PQQ_mDH"/>
</dbReference>
<evidence type="ECO:0000256" key="1">
    <source>
        <dbReference type="ARBA" id="ARBA00001931"/>
    </source>
</evidence>
<dbReference type="InterPro" id="IPR036909">
    <property type="entry name" value="Cyt_c-like_dom_sf"/>
</dbReference>
<keyword evidence="12" id="KW-1185">Reference proteome</keyword>
<dbReference type="PANTHER" id="PTHR32303:SF4">
    <property type="entry name" value="QUINOPROTEIN GLUCOSE DEHYDROGENASE"/>
    <property type="match status" value="1"/>
</dbReference>
<dbReference type="GO" id="GO:0020037">
    <property type="term" value="F:heme binding"/>
    <property type="evidence" value="ECO:0007669"/>
    <property type="project" value="InterPro"/>
</dbReference>
<keyword evidence="6" id="KW-0560">Oxidoreductase</keyword>
<dbReference type="Proteomes" id="UP000298213">
    <property type="component" value="Unassembled WGS sequence"/>
</dbReference>
<feature type="signal peptide" evidence="9">
    <location>
        <begin position="1"/>
        <end position="20"/>
    </location>
</feature>
<comment type="similarity">
    <text evidence="2">Belongs to the bacterial PQQ dehydrogenase family.</text>
</comment>
<evidence type="ECO:0000256" key="2">
    <source>
        <dbReference type="ARBA" id="ARBA00008156"/>
    </source>
</evidence>
<comment type="cofactor">
    <cofactor evidence="1">
        <name>pyrroloquinoline quinone</name>
        <dbReference type="ChEBI" id="CHEBI:58442"/>
    </cofactor>
</comment>
<organism evidence="11 12">
    <name type="scientific">Sphingomonas parva</name>
    <dbReference type="NCBI Taxonomy" id="2555898"/>
    <lineage>
        <taxon>Bacteria</taxon>
        <taxon>Pseudomonadati</taxon>
        <taxon>Pseudomonadota</taxon>
        <taxon>Alphaproteobacteria</taxon>
        <taxon>Sphingomonadales</taxon>
        <taxon>Sphingomonadaceae</taxon>
        <taxon>Sphingomonas</taxon>
    </lineage>
</organism>
<keyword evidence="5 9" id="KW-0732">Signal</keyword>
<feature type="chain" id="PRO_5021308210" evidence="9">
    <location>
        <begin position="21"/>
        <end position="700"/>
    </location>
</feature>
<evidence type="ECO:0000259" key="10">
    <source>
        <dbReference type="PROSITE" id="PS51007"/>
    </source>
</evidence>
<evidence type="ECO:0000256" key="4">
    <source>
        <dbReference type="ARBA" id="ARBA00022723"/>
    </source>
</evidence>
<keyword evidence="7 8" id="KW-0408">Iron</keyword>
<evidence type="ECO:0000256" key="6">
    <source>
        <dbReference type="ARBA" id="ARBA00023002"/>
    </source>
</evidence>
<dbReference type="Gene3D" id="2.140.10.10">
    <property type="entry name" value="Quinoprotein alcohol dehydrogenase-like superfamily"/>
    <property type="match status" value="2"/>
</dbReference>